<protein>
    <submittedName>
        <fullName evidence="2">Uncharacterized protein</fullName>
    </submittedName>
</protein>
<comment type="caution">
    <text evidence="2">The sequence shown here is derived from an EMBL/GenBank/DDBJ whole genome shotgun (WGS) entry which is preliminary data.</text>
</comment>
<evidence type="ECO:0000313" key="3">
    <source>
        <dbReference type="Proteomes" id="UP000237481"/>
    </source>
</evidence>
<name>A0A2S4KP59_9HYPO</name>
<organism evidence="2 3">
    <name type="scientific">Tolypocladium paradoxum</name>
    <dbReference type="NCBI Taxonomy" id="94208"/>
    <lineage>
        <taxon>Eukaryota</taxon>
        <taxon>Fungi</taxon>
        <taxon>Dikarya</taxon>
        <taxon>Ascomycota</taxon>
        <taxon>Pezizomycotina</taxon>
        <taxon>Sordariomycetes</taxon>
        <taxon>Hypocreomycetidae</taxon>
        <taxon>Hypocreales</taxon>
        <taxon>Ophiocordycipitaceae</taxon>
        <taxon>Tolypocladium</taxon>
    </lineage>
</organism>
<sequence>MSSLTAERFAWTRHPTTAPAAADMAAVAVALRATEEDEEATERPCRMANPRARAIPSLLPRCTLLRWDMDADTPRPSLDTVSRPRDTARRSMDTLIRPSSNPLSSSSSSRPLLRAAVATSEPLTRPWHDSPATLLILRSRVHGRGEEPPWNGDSDQFDANSLRGVQCPRICEYVRRKIYPDVSVDIWTDCPEFGQLARRGRSWGVRGWGAVFFFRFPVLLHLLPFCFPVRGRYLRVLSLH</sequence>
<proteinExistence type="predicted"/>
<gene>
    <name evidence="2" type="ORF">TPAR_07800</name>
</gene>
<feature type="compositionally biased region" description="Low complexity" evidence="1">
    <location>
        <begin position="97"/>
        <end position="111"/>
    </location>
</feature>
<evidence type="ECO:0000256" key="1">
    <source>
        <dbReference type="SAM" id="MobiDB-lite"/>
    </source>
</evidence>
<dbReference type="AlphaFoldDB" id="A0A2S4KP59"/>
<reference evidence="2 3" key="1">
    <citation type="submission" date="2018-01" db="EMBL/GenBank/DDBJ databases">
        <title>Harnessing the power of phylogenomics to disentangle the directionality and signatures of interkingdom host jumping in the parasitic fungal genus Tolypocladium.</title>
        <authorList>
            <person name="Quandt C.A."/>
            <person name="Patterson W."/>
            <person name="Spatafora J.W."/>
        </authorList>
    </citation>
    <scope>NUCLEOTIDE SEQUENCE [LARGE SCALE GENOMIC DNA]</scope>
    <source>
        <strain evidence="2 3">NRBC 100945</strain>
    </source>
</reference>
<accession>A0A2S4KP59</accession>
<dbReference type="Proteomes" id="UP000237481">
    <property type="component" value="Unassembled WGS sequence"/>
</dbReference>
<dbReference type="EMBL" id="PKSG01000929">
    <property type="protein sequence ID" value="POR31975.1"/>
    <property type="molecule type" value="Genomic_DNA"/>
</dbReference>
<feature type="compositionally biased region" description="Basic and acidic residues" evidence="1">
    <location>
        <begin position="82"/>
        <end position="92"/>
    </location>
</feature>
<evidence type="ECO:0000313" key="2">
    <source>
        <dbReference type="EMBL" id="POR31975.1"/>
    </source>
</evidence>
<feature type="region of interest" description="Disordered" evidence="1">
    <location>
        <begin position="73"/>
        <end position="111"/>
    </location>
</feature>
<keyword evidence="3" id="KW-1185">Reference proteome</keyword>